<evidence type="ECO:0000313" key="4">
    <source>
        <dbReference type="EMBL" id="KIW66990.1"/>
    </source>
</evidence>
<protein>
    <recommendedName>
        <fullName evidence="3">Trichothecene 3-O-acetyltransferase-like N-terminal domain-containing protein</fullName>
    </recommendedName>
</protein>
<dbReference type="AlphaFoldDB" id="A0A0D2FJS8"/>
<keyword evidence="1" id="KW-0808">Transferase</keyword>
<evidence type="ECO:0000259" key="3">
    <source>
        <dbReference type="Pfam" id="PF22664"/>
    </source>
</evidence>
<reference evidence="4 5" key="1">
    <citation type="submission" date="2015-01" db="EMBL/GenBank/DDBJ databases">
        <title>The Genome Sequence of Capronia semiimmersa CBS27337.</title>
        <authorList>
            <consortium name="The Broad Institute Genomics Platform"/>
            <person name="Cuomo C."/>
            <person name="de Hoog S."/>
            <person name="Gorbushina A."/>
            <person name="Stielow B."/>
            <person name="Teixiera M."/>
            <person name="Abouelleil A."/>
            <person name="Chapman S.B."/>
            <person name="Priest M."/>
            <person name="Young S.K."/>
            <person name="Wortman J."/>
            <person name="Nusbaum C."/>
            <person name="Birren B."/>
        </authorList>
    </citation>
    <scope>NUCLEOTIDE SEQUENCE [LARGE SCALE GENOMIC DNA]</scope>
    <source>
        <strain evidence="4 5">CBS 27337</strain>
    </source>
</reference>
<dbReference type="InterPro" id="IPR054710">
    <property type="entry name" value="Tri101-like_N"/>
</dbReference>
<keyword evidence="5" id="KW-1185">Reference proteome</keyword>
<sequence length="470" mass="52787">MLRVAMYLKSSPPSQKMEDLEVPLGILGQQAGLFKLYTQLCLCFQTSDTTSQRDIADTLTKGLARLAAGFRWVAGQVIKDEAGSYKIVQYQALPSLIVRDLRHDSNIPTMDALRQTYFPFRMLDEAVIAPINTLAAGAEGPAPVFLLQANFIKGGLLLTFATQHNTMDMTGMAQMMYLLSKACHDESFTAEELRTGHLDRDKLIPLLDDSYTPGPELAHQIERRAAYESTSTDQDTEPTPSPSPVCTWSYFVFPPDSLRNLKTLAMKSVTDPSSYVSTDDVLSVFIWQAVSRARLPRLEPTQKTTFARAVDPRRYLDIPATYPGLVQNMTYTVYRLDELVKQPVGIVASDLRRAVDPKTSNLGYATRALTTWFQRAEDKSDINVTATLDLSKDIMLSSWVKYNCYDLDFNLGLGKPEAVRRPQFTPVESLFYLMPKRPDGEIAAGLCLRQEDFERLRTDAEFMKYAVYVG</sequence>
<dbReference type="PANTHER" id="PTHR31896">
    <property type="entry name" value="FAMILY REGULATORY PROTEIN, PUTATIVE (AFU_ORTHOLOGUE AFUA_3G14730)-RELATED"/>
    <property type="match status" value="1"/>
</dbReference>
<proteinExistence type="predicted"/>
<dbReference type="Pfam" id="PF22664">
    <property type="entry name" value="TRI-like_N"/>
    <property type="match status" value="1"/>
</dbReference>
<dbReference type="STRING" id="5601.A0A0D2FJS8"/>
<dbReference type="InterPro" id="IPR023213">
    <property type="entry name" value="CAT-like_dom_sf"/>
</dbReference>
<gene>
    <name evidence="4" type="ORF">PV04_06268</name>
</gene>
<accession>A0A0D2FJS8</accession>
<organism evidence="4 5">
    <name type="scientific">Phialophora macrospora</name>
    <dbReference type="NCBI Taxonomy" id="1851006"/>
    <lineage>
        <taxon>Eukaryota</taxon>
        <taxon>Fungi</taxon>
        <taxon>Dikarya</taxon>
        <taxon>Ascomycota</taxon>
        <taxon>Pezizomycotina</taxon>
        <taxon>Eurotiomycetes</taxon>
        <taxon>Chaetothyriomycetidae</taxon>
        <taxon>Chaetothyriales</taxon>
        <taxon>Herpotrichiellaceae</taxon>
        <taxon>Phialophora</taxon>
    </lineage>
</organism>
<dbReference type="Gene3D" id="3.30.559.10">
    <property type="entry name" value="Chloramphenicol acetyltransferase-like domain"/>
    <property type="match status" value="2"/>
</dbReference>
<dbReference type="InterPro" id="IPR051283">
    <property type="entry name" value="Sec_Metabolite_Acyltrans"/>
</dbReference>
<dbReference type="GO" id="GO:0016746">
    <property type="term" value="F:acyltransferase activity"/>
    <property type="evidence" value="ECO:0007669"/>
    <property type="project" value="UniProtKB-KW"/>
</dbReference>
<dbReference type="EMBL" id="KN846959">
    <property type="protein sequence ID" value="KIW66990.1"/>
    <property type="molecule type" value="Genomic_DNA"/>
</dbReference>
<name>A0A0D2FJS8_9EURO</name>
<evidence type="ECO:0000256" key="1">
    <source>
        <dbReference type="ARBA" id="ARBA00022679"/>
    </source>
</evidence>
<evidence type="ECO:0000256" key="2">
    <source>
        <dbReference type="ARBA" id="ARBA00023315"/>
    </source>
</evidence>
<keyword evidence="2" id="KW-0012">Acyltransferase</keyword>
<evidence type="ECO:0000313" key="5">
    <source>
        <dbReference type="Proteomes" id="UP000054266"/>
    </source>
</evidence>
<dbReference type="HOGENOM" id="CLU_026450_5_0_1"/>
<dbReference type="Proteomes" id="UP000054266">
    <property type="component" value="Unassembled WGS sequence"/>
</dbReference>
<dbReference type="PANTHER" id="PTHR31896:SF64">
    <property type="entry name" value="TRICHOTHECENE 3-O-ACETYLTRANSFERASE"/>
    <property type="match status" value="1"/>
</dbReference>
<feature type="domain" description="Trichothecene 3-O-acetyltransferase-like N-terminal" evidence="3">
    <location>
        <begin position="36"/>
        <end position="183"/>
    </location>
</feature>